<reference evidence="2" key="2">
    <citation type="submission" date="2020-09" db="EMBL/GenBank/DDBJ databases">
        <authorList>
            <person name="Sun Q."/>
            <person name="Ohkuma M."/>
        </authorList>
    </citation>
    <scope>NUCLEOTIDE SEQUENCE</scope>
    <source>
        <strain evidence="2">JCM 4790</strain>
    </source>
</reference>
<gene>
    <name evidence="2" type="ORF">GCM10010358_26520</name>
</gene>
<evidence type="ECO:0000313" key="2">
    <source>
        <dbReference type="EMBL" id="GGX70756.1"/>
    </source>
</evidence>
<reference evidence="2" key="1">
    <citation type="journal article" date="2014" name="Int. J. Syst. Evol. Microbiol.">
        <title>Complete genome sequence of Corynebacterium casei LMG S-19264T (=DSM 44701T), isolated from a smear-ripened cheese.</title>
        <authorList>
            <consortium name="US DOE Joint Genome Institute (JGI-PGF)"/>
            <person name="Walter F."/>
            <person name="Albersmeier A."/>
            <person name="Kalinowski J."/>
            <person name="Ruckert C."/>
        </authorList>
    </citation>
    <scope>NUCLEOTIDE SEQUENCE</scope>
    <source>
        <strain evidence="2">JCM 4790</strain>
    </source>
</reference>
<feature type="region of interest" description="Disordered" evidence="1">
    <location>
        <begin position="1"/>
        <end position="72"/>
    </location>
</feature>
<dbReference type="Pfam" id="PF19560">
    <property type="entry name" value="DUF6082"/>
    <property type="match status" value="1"/>
</dbReference>
<evidence type="ECO:0000256" key="1">
    <source>
        <dbReference type="SAM" id="MobiDB-lite"/>
    </source>
</evidence>
<keyword evidence="3" id="KW-1185">Reference proteome</keyword>
<evidence type="ECO:0000313" key="3">
    <source>
        <dbReference type="Proteomes" id="UP000619244"/>
    </source>
</evidence>
<name>A0A918KP63_9ACTN</name>
<feature type="region of interest" description="Disordered" evidence="1">
    <location>
        <begin position="219"/>
        <end position="240"/>
    </location>
</feature>
<dbReference type="InterPro" id="IPR045728">
    <property type="entry name" value="DUF6082"/>
</dbReference>
<accession>A0A918KP63</accession>
<dbReference type="Proteomes" id="UP000619244">
    <property type="component" value="Unassembled WGS sequence"/>
</dbReference>
<sequence>MLAAPVGHTSGMAPGRVTRASLRAPASTPPRRSEPLGTLGDGKRAAHRSPVRSLSTRTDDRRRSPDSGVDMATQKLWTRGLSAAKSRLASTAGAVTERTSRHRRRAALTEQHRLHFDLLCKAMDDPALAAVLDTYESDIAPERQRQYLFANILYVNALYFHRIGAFSLTELYGHLRVICRNKIFREYWAATRHHRESLPDSSEEAELGRMMDALVQDMSSLGQDDDGDDEWWVVGEPPGE</sequence>
<comment type="caution">
    <text evidence="2">The sequence shown here is derived from an EMBL/GenBank/DDBJ whole genome shotgun (WGS) entry which is preliminary data.</text>
</comment>
<dbReference type="AlphaFoldDB" id="A0A918KP63"/>
<dbReference type="EMBL" id="BMVU01000009">
    <property type="protein sequence ID" value="GGX70756.1"/>
    <property type="molecule type" value="Genomic_DNA"/>
</dbReference>
<organism evidence="2 3">
    <name type="scientific">Streptomyces minutiscleroticus</name>
    <dbReference type="NCBI Taxonomy" id="68238"/>
    <lineage>
        <taxon>Bacteria</taxon>
        <taxon>Bacillati</taxon>
        <taxon>Actinomycetota</taxon>
        <taxon>Actinomycetes</taxon>
        <taxon>Kitasatosporales</taxon>
        <taxon>Streptomycetaceae</taxon>
        <taxon>Streptomyces</taxon>
    </lineage>
</organism>
<proteinExistence type="predicted"/>
<protein>
    <submittedName>
        <fullName evidence="2">Uncharacterized protein</fullName>
    </submittedName>
</protein>